<protein>
    <recommendedName>
        <fullName evidence="1">Peptidase M16 N-terminal domain-containing protein</fullName>
    </recommendedName>
</protein>
<dbReference type="EMBL" id="BSNX01000037">
    <property type="protein sequence ID" value="GLQ73605.1"/>
    <property type="molecule type" value="Genomic_DNA"/>
</dbReference>
<dbReference type="SUPFAM" id="SSF63411">
    <property type="entry name" value="LuxS/MPP-like metallohydrolase"/>
    <property type="match status" value="1"/>
</dbReference>
<reference evidence="3" key="1">
    <citation type="journal article" date="2019" name="Int. J. Syst. Evol. Microbiol.">
        <title>The Global Catalogue of Microorganisms (GCM) 10K type strain sequencing project: providing services to taxonomists for standard genome sequencing and annotation.</title>
        <authorList>
            <consortium name="The Broad Institute Genomics Platform"/>
            <consortium name="The Broad Institute Genome Sequencing Center for Infectious Disease"/>
            <person name="Wu L."/>
            <person name="Ma J."/>
        </authorList>
    </citation>
    <scope>NUCLEOTIDE SEQUENCE [LARGE SCALE GENOMIC DNA]</scope>
    <source>
        <strain evidence="3">NBRC 15640</strain>
    </source>
</reference>
<sequence>MSDLGVPPFKQTQEKVTPKGDVWFCWEHPSGLRHWHCPNLYRSDPEPQFSASVMVKTPSYDDSGVTHAVEHMVLRGCYKHPDSRRFWQLRSSLELEEFNATTRRGNTRFHLSGNHKDNAFLGLDYFVQSTLCPLLNEQEWQAEIREGTYIQRGELSALYQELQAYENNEQFQQACRVVKEFNYPLYSGSAKCISSLSLPEIRQYYWYHYRPEYFCVVTAGDWNLTHIWQSIITALVYRKKHEPEKLPLTTRWIKSAQTDECDCTLTLKMSDKKAVQIYKMLSEGHIQSTLHTLGYQLQPLTTLLDPKPTIRMKSVKGEFDELIARYLSMLACQWTQSQEAQNMWFRYCMEQRRDTVKKWGESLTALYLSNQPLSHEMHTPKSQTEPIGDWLPEPVHHQTVTIFARLPKADTNLCTAYQTWIRELIHYVTQHFKSTRHSVAFHEQTIHGIHSDIHGLFIHLSCSALIFWQHFDDHFRQHEPPGFMLNLLKSEQVIFMPDHMPHSDADRSHHEPIVCIEQNHDSVRMKFRLPRTVSLFHQCAAVQWLMQRKPVIDMRLSGQLYSISSSIKPELNALEICSHFDKNPHHTRRVLCEEIQAFRLKSLSPSELQGVFQGARGLMASQLSKSQPEFYKTAYRLLGISLEIPDAMGSSDLAFTFAMWKTALAPYLKAKQEK</sequence>
<comment type="caution">
    <text evidence="2">The sequence shown here is derived from an EMBL/GenBank/DDBJ whole genome shotgun (WGS) entry which is preliminary data.</text>
</comment>
<keyword evidence="3" id="KW-1185">Reference proteome</keyword>
<dbReference type="RefSeq" id="WP_126609476.1">
    <property type="nucleotide sequence ID" value="NZ_AP025144.1"/>
</dbReference>
<organism evidence="2 3">
    <name type="scientific">Vibrio penaeicida</name>
    <dbReference type="NCBI Taxonomy" id="104609"/>
    <lineage>
        <taxon>Bacteria</taxon>
        <taxon>Pseudomonadati</taxon>
        <taxon>Pseudomonadota</taxon>
        <taxon>Gammaproteobacteria</taxon>
        <taxon>Vibrionales</taxon>
        <taxon>Vibrionaceae</taxon>
        <taxon>Vibrio</taxon>
    </lineage>
</organism>
<evidence type="ECO:0000313" key="3">
    <source>
        <dbReference type="Proteomes" id="UP001156690"/>
    </source>
</evidence>
<dbReference type="Pfam" id="PF00675">
    <property type="entry name" value="Peptidase_M16"/>
    <property type="match status" value="1"/>
</dbReference>
<proteinExistence type="predicted"/>
<dbReference type="PANTHER" id="PTHR43016:SF16">
    <property type="entry name" value="METALLOPROTEASE, PUTATIVE (AFU_ORTHOLOGUE AFUA_4G07610)-RELATED"/>
    <property type="match status" value="1"/>
</dbReference>
<dbReference type="PANTHER" id="PTHR43016">
    <property type="entry name" value="PRESEQUENCE PROTEASE"/>
    <property type="match status" value="1"/>
</dbReference>
<accession>A0AAV5NSE6</accession>
<evidence type="ECO:0000259" key="1">
    <source>
        <dbReference type="Pfam" id="PF00675"/>
    </source>
</evidence>
<dbReference type="GO" id="GO:0046872">
    <property type="term" value="F:metal ion binding"/>
    <property type="evidence" value="ECO:0007669"/>
    <property type="project" value="InterPro"/>
</dbReference>
<dbReference type="AlphaFoldDB" id="A0AAV5NSE6"/>
<dbReference type="Proteomes" id="UP001156690">
    <property type="component" value="Unassembled WGS sequence"/>
</dbReference>
<evidence type="ECO:0000313" key="2">
    <source>
        <dbReference type="EMBL" id="GLQ73605.1"/>
    </source>
</evidence>
<feature type="domain" description="Peptidase M16 N-terminal" evidence="1">
    <location>
        <begin position="46"/>
        <end position="153"/>
    </location>
</feature>
<gene>
    <name evidence="2" type="ORF">GCM10007932_29650</name>
</gene>
<dbReference type="Gene3D" id="3.30.830.10">
    <property type="entry name" value="Metalloenzyme, LuxS/M16 peptidase-like"/>
    <property type="match status" value="1"/>
</dbReference>
<dbReference type="InterPro" id="IPR011765">
    <property type="entry name" value="Pept_M16_N"/>
</dbReference>
<dbReference type="InterPro" id="IPR011249">
    <property type="entry name" value="Metalloenz_LuxS/M16"/>
</dbReference>
<name>A0AAV5NSE6_9VIBR</name>